<proteinExistence type="predicted"/>
<reference evidence="2 3" key="1">
    <citation type="submission" date="2020-09" db="EMBL/GenBank/DDBJ databases">
        <title>De no assembly of potato wild relative species, Solanum commersonii.</title>
        <authorList>
            <person name="Cho K."/>
        </authorList>
    </citation>
    <scope>NUCLEOTIDE SEQUENCE [LARGE SCALE GENOMIC DNA]</scope>
    <source>
        <strain evidence="2">LZ3.2</strain>
        <tissue evidence="2">Leaf</tissue>
    </source>
</reference>
<evidence type="ECO:0000313" key="3">
    <source>
        <dbReference type="Proteomes" id="UP000824120"/>
    </source>
</evidence>
<feature type="region of interest" description="Disordered" evidence="1">
    <location>
        <begin position="1"/>
        <end position="25"/>
    </location>
</feature>
<dbReference type="AlphaFoldDB" id="A0A9J6ACM3"/>
<dbReference type="Proteomes" id="UP000824120">
    <property type="component" value="Chromosome 2"/>
</dbReference>
<name>A0A9J6ACM3_SOLCO</name>
<evidence type="ECO:0000256" key="1">
    <source>
        <dbReference type="SAM" id="MobiDB-lite"/>
    </source>
</evidence>
<organism evidence="2 3">
    <name type="scientific">Solanum commersonii</name>
    <name type="common">Commerson's wild potato</name>
    <name type="synonym">Commerson's nightshade</name>
    <dbReference type="NCBI Taxonomy" id="4109"/>
    <lineage>
        <taxon>Eukaryota</taxon>
        <taxon>Viridiplantae</taxon>
        <taxon>Streptophyta</taxon>
        <taxon>Embryophyta</taxon>
        <taxon>Tracheophyta</taxon>
        <taxon>Spermatophyta</taxon>
        <taxon>Magnoliopsida</taxon>
        <taxon>eudicotyledons</taxon>
        <taxon>Gunneridae</taxon>
        <taxon>Pentapetalae</taxon>
        <taxon>asterids</taxon>
        <taxon>lamiids</taxon>
        <taxon>Solanales</taxon>
        <taxon>Solanaceae</taxon>
        <taxon>Solanoideae</taxon>
        <taxon>Solaneae</taxon>
        <taxon>Solanum</taxon>
    </lineage>
</organism>
<accession>A0A9J6ACM3</accession>
<evidence type="ECO:0000313" key="2">
    <source>
        <dbReference type="EMBL" id="KAG5621679.1"/>
    </source>
</evidence>
<protein>
    <submittedName>
        <fullName evidence="2">Uncharacterized protein</fullName>
    </submittedName>
</protein>
<sequence>MRHRVDPFLTSMGSGDECQDEDSSSPIRGVQEIVGSIILRKRKKRPLDHLKRFLGRIGIIITVRIELPKEIILLWAGR</sequence>
<comment type="caution">
    <text evidence="2">The sequence shown here is derived from an EMBL/GenBank/DDBJ whole genome shotgun (WGS) entry which is preliminary data.</text>
</comment>
<dbReference type="EMBL" id="JACXVP010000002">
    <property type="protein sequence ID" value="KAG5621679.1"/>
    <property type="molecule type" value="Genomic_DNA"/>
</dbReference>
<gene>
    <name evidence="2" type="ORF">H5410_006897</name>
</gene>
<keyword evidence="3" id="KW-1185">Reference proteome</keyword>